<reference evidence="4" key="1">
    <citation type="journal article" date="2019" name="Int. J. Syst. Evol. Microbiol.">
        <title>The Global Catalogue of Microorganisms (GCM) 10K type strain sequencing project: providing services to taxonomists for standard genome sequencing and annotation.</title>
        <authorList>
            <consortium name="The Broad Institute Genomics Platform"/>
            <consortium name="The Broad Institute Genome Sequencing Center for Infectious Disease"/>
            <person name="Wu L."/>
            <person name="Ma J."/>
        </authorList>
    </citation>
    <scope>NUCLEOTIDE SEQUENCE [LARGE SCALE GENOMIC DNA]</scope>
    <source>
        <strain evidence="4">KCTC 33792</strain>
    </source>
</reference>
<organism evidence="3 4">
    <name type="scientific">Salibacterium lacus</name>
    <dbReference type="NCBI Taxonomy" id="1898109"/>
    <lineage>
        <taxon>Bacteria</taxon>
        <taxon>Bacillati</taxon>
        <taxon>Bacillota</taxon>
        <taxon>Bacilli</taxon>
        <taxon>Bacillales</taxon>
        <taxon>Bacillaceae</taxon>
    </lineage>
</organism>
<sequence>MHETRKGGTRVEAATGVEKLHVLIDEMAVSIQQHTDVTYLEALAEAGENVFQHSIVQSLPEEEAERLREKLDQELPEELKREEIRKAFQLAVIKGMKEAVQPHHAMTPDAVAMFMGYIVEKLTSKRETLALLDPAAGTANLLSAVLNQVSKDTAAYGAEVDETLLKVAYVLSNLQEHDVELFHQDSIEQLAPPEADVVVSDLPVGYYPKDDVAAAFRLQAQEGHSYVHHLLIEKCMTQVKPGGFFVLLIPNYMFESDQADALHAYIKDEAVILGLLQLPSSMFKNTQAAKSIWLLQKKGPDVVQPGQALLAELPSFNNQDALLDMMKQMENWFKEEGFTS</sequence>
<dbReference type="GO" id="GO:0032259">
    <property type="term" value="P:methylation"/>
    <property type="evidence" value="ECO:0007669"/>
    <property type="project" value="UniProtKB-KW"/>
</dbReference>
<comment type="caution">
    <text evidence="3">The sequence shown here is derived from an EMBL/GenBank/DDBJ whole genome shotgun (WGS) entry which is preliminary data.</text>
</comment>
<dbReference type="RefSeq" id="WP_380712553.1">
    <property type="nucleotide sequence ID" value="NZ_JBHUML010000002.1"/>
</dbReference>
<protein>
    <submittedName>
        <fullName evidence="3">Class I SAM-dependent methyltransferase</fullName>
    </submittedName>
</protein>
<dbReference type="InterPro" id="IPR048375">
    <property type="entry name" value="YtxK-like_N"/>
</dbReference>
<evidence type="ECO:0000259" key="1">
    <source>
        <dbReference type="Pfam" id="PF02384"/>
    </source>
</evidence>
<feature type="domain" description="DNA methylase adenine-specific" evidence="1">
    <location>
        <begin position="107"/>
        <end position="310"/>
    </location>
</feature>
<dbReference type="Pfam" id="PF21106">
    <property type="entry name" value="YtxK_like"/>
    <property type="match status" value="1"/>
</dbReference>
<dbReference type="PANTHER" id="PTHR41313">
    <property type="entry name" value="ADENINE-SPECIFIC METHYLTRANSFERASE"/>
    <property type="match status" value="1"/>
</dbReference>
<dbReference type="InterPro" id="IPR003356">
    <property type="entry name" value="DNA_methylase_A-5"/>
</dbReference>
<dbReference type="SUPFAM" id="SSF53335">
    <property type="entry name" value="S-adenosyl-L-methionine-dependent methyltransferases"/>
    <property type="match status" value="1"/>
</dbReference>
<gene>
    <name evidence="3" type="ORF">ACFSUB_07440</name>
</gene>
<dbReference type="InterPro" id="IPR029063">
    <property type="entry name" value="SAM-dependent_MTases_sf"/>
</dbReference>
<dbReference type="Proteomes" id="UP001597520">
    <property type="component" value="Unassembled WGS sequence"/>
</dbReference>
<dbReference type="CDD" id="cd02440">
    <property type="entry name" value="AdoMet_MTases"/>
    <property type="match status" value="1"/>
</dbReference>
<dbReference type="InterPro" id="IPR052933">
    <property type="entry name" value="DNA_Protect_Modify"/>
</dbReference>
<keyword evidence="3" id="KW-0489">Methyltransferase</keyword>
<dbReference type="GO" id="GO:0008168">
    <property type="term" value="F:methyltransferase activity"/>
    <property type="evidence" value="ECO:0007669"/>
    <property type="project" value="UniProtKB-KW"/>
</dbReference>
<keyword evidence="3" id="KW-0808">Transferase</keyword>
<feature type="domain" description="YtxK-like N-terminal helical" evidence="2">
    <location>
        <begin position="18"/>
        <end position="96"/>
    </location>
</feature>
<accession>A0ABW5T1L6</accession>
<evidence type="ECO:0000313" key="4">
    <source>
        <dbReference type="Proteomes" id="UP001597520"/>
    </source>
</evidence>
<dbReference type="PANTHER" id="PTHR41313:SF1">
    <property type="entry name" value="DNA METHYLASE ADENINE-SPECIFIC DOMAIN-CONTAINING PROTEIN"/>
    <property type="match status" value="1"/>
</dbReference>
<proteinExistence type="predicted"/>
<keyword evidence="4" id="KW-1185">Reference proteome</keyword>
<dbReference type="PIRSF" id="PIRSF026567">
    <property type="entry name" value="Adenine_mtase_bact_prd"/>
    <property type="match status" value="1"/>
</dbReference>
<dbReference type="Gene3D" id="1.10.150.470">
    <property type="match status" value="1"/>
</dbReference>
<dbReference type="EMBL" id="JBHUML010000002">
    <property type="protein sequence ID" value="MFD2705299.1"/>
    <property type="molecule type" value="Genomic_DNA"/>
</dbReference>
<evidence type="ECO:0000259" key="2">
    <source>
        <dbReference type="Pfam" id="PF21106"/>
    </source>
</evidence>
<dbReference type="Pfam" id="PF02384">
    <property type="entry name" value="N6_Mtase"/>
    <property type="match status" value="1"/>
</dbReference>
<dbReference type="InterPro" id="IPR016843">
    <property type="entry name" value="S-AdoMet-dep_Ade-MeTrfase_prd"/>
</dbReference>
<dbReference type="Gene3D" id="3.40.50.150">
    <property type="entry name" value="Vaccinia Virus protein VP39"/>
    <property type="match status" value="1"/>
</dbReference>
<evidence type="ECO:0000313" key="3">
    <source>
        <dbReference type="EMBL" id="MFD2705299.1"/>
    </source>
</evidence>
<name>A0ABW5T1L6_9BACI</name>